<feature type="region of interest" description="Disordered" evidence="2">
    <location>
        <begin position="193"/>
        <end position="258"/>
    </location>
</feature>
<keyword evidence="5" id="KW-1185">Reference proteome</keyword>
<dbReference type="GO" id="GO:0006355">
    <property type="term" value="P:regulation of DNA-templated transcription"/>
    <property type="evidence" value="ECO:0007669"/>
    <property type="project" value="InterPro"/>
</dbReference>
<dbReference type="InterPro" id="IPR050661">
    <property type="entry name" value="BglG_antiterminators"/>
</dbReference>
<dbReference type="HOGENOM" id="CLU_078802_0_0_11"/>
<evidence type="ECO:0000259" key="3">
    <source>
        <dbReference type="PROSITE" id="PS51372"/>
    </source>
</evidence>
<name>W5Y7H9_9CORY</name>
<gene>
    <name evidence="4" type="ORF">B843_05270</name>
</gene>
<dbReference type="InterPro" id="IPR036634">
    <property type="entry name" value="PRD_sf"/>
</dbReference>
<evidence type="ECO:0000313" key="5">
    <source>
        <dbReference type="Proteomes" id="UP000019222"/>
    </source>
</evidence>
<dbReference type="InterPro" id="IPR011608">
    <property type="entry name" value="PRD"/>
</dbReference>
<accession>W5Y7H9</accession>
<dbReference type="KEGG" id="cvt:B843_05270"/>
<dbReference type="AlphaFoldDB" id="W5Y7H9"/>
<dbReference type="Gene3D" id="1.10.1790.10">
    <property type="entry name" value="PRD domain"/>
    <property type="match status" value="1"/>
</dbReference>
<dbReference type="PANTHER" id="PTHR30185">
    <property type="entry name" value="CRYPTIC BETA-GLUCOSIDE BGL OPERON ANTITERMINATOR"/>
    <property type="match status" value="1"/>
</dbReference>
<evidence type="ECO:0000256" key="2">
    <source>
        <dbReference type="SAM" id="MobiDB-lite"/>
    </source>
</evidence>
<organism evidence="4 5">
    <name type="scientific">Corynebacterium vitaeruminis DSM 20294</name>
    <dbReference type="NCBI Taxonomy" id="1224164"/>
    <lineage>
        <taxon>Bacteria</taxon>
        <taxon>Bacillati</taxon>
        <taxon>Actinomycetota</taxon>
        <taxon>Actinomycetes</taxon>
        <taxon>Mycobacteriales</taxon>
        <taxon>Corynebacteriaceae</taxon>
        <taxon>Corynebacterium</taxon>
    </lineage>
</organism>
<proteinExistence type="predicted"/>
<dbReference type="Pfam" id="PF00874">
    <property type="entry name" value="PRD"/>
    <property type="match status" value="1"/>
</dbReference>
<dbReference type="SUPFAM" id="SSF63520">
    <property type="entry name" value="PTS-regulatory domain, PRD"/>
    <property type="match status" value="1"/>
</dbReference>
<feature type="domain" description="PRD" evidence="3">
    <location>
        <begin position="34"/>
        <end position="143"/>
    </location>
</feature>
<evidence type="ECO:0000256" key="1">
    <source>
        <dbReference type="ARBA" id="ARBA00022737"/>
    </source>
</evidence>
<dbReference type="Proteomes" id="UP000019222">
    <property type="component" value="Chromosome"/>
</dbReference>
<dbReference type="STRING" id="1224164.B843_05270"/>
<dbReference type="PROSITE" id="PS51372">
    <property type="entry name" value="PRD_2"/>
    <property type="match status" value="1"/>
</dbReference>
<sequence length="258" mass="28503">MGKGLSFGRKLGDTIDAEQAEQVFRPSTVHPIANRTALLSEIPLELITLASEIVSESQIRKDPELLTPGLADHISFALERAKGGLEVSYPLVWEVSPLYPKEYTLGKLALDRIEQLSGVRLHGDEAAAIAMHFINAQFAAGDMSKAEASTKEIANTLALVSAELGRELSPDSTTVARFITHLRYLFVRLDADRPRERRPHGGQGGADRAVPPRGARPRDQRQRARVHRLAHRPAAQLARLSRRKPPWSYQGGFRDINA</sequence>
<dbReference type="eggNOG" id="COG3711">
    <property type="taxonomic scope" value="Bacteria"/>
</dbReference>
<dbReference type="PATRIC" id="fig|1224164.3.peg.1052"/>
<evidence type="ECO:0000313" key="4">
    <source>
        <dbReference type="EMBL" id="AHI22443.1"/>
    </source>
</evidence>
<dbReference type="PANTHER" id="PTHR30185:SF15">
    <property type="entry name" value="CRYPTIC BETA-GLUCOSIDE BGL OPERON ANTITERMINATOR"/>
    <property type="match status" value="1"/>
</dbReference>
<reference evidence="4 5" key="1">
    <citation type="submission" date="2013-02" db="EMBL/GenBank/DDBJ databases">
        <title>The complete genome sequence of Corynebacterium vitaeruminis DSM 20294.</title>
        <authorList>
            <person name="Ruckert C."/>
            <person name="Albersmeier A."/>
            <person name="Kalinowski J."/>
        </authorList>
    </citation>
    <scope>NUCLEOTIDE SEQUENCE [LARGE SCALE GENOMIC DNA]</scope>
    <source>
        <strain evidence="5">ATCC 10234</strain>
    </source>
</reference>
<dbReference type="Gene3D" id="1.20.890.100">
    <property type="match status" value="1"/>
</dbReference>
<protein>
    <submittedName>
        <fullName evidence="4">Beta-glucoside operon antiterminator</fullName>
    </submittedName>
</protein>
<keyword evidence="1" id="KW-0677">Repeat</keyword>
<dbReference type="EMBL" id="CP004353">
    <property type="protein sequence ID" value="AHI22443.1"/>
    <property type="molecule type" value="Genomic_DNA"/>
</dbReference>